<gene>
    <name evidence="9" type="ORF">K458DRAFT_364317</name>
</gene>
<feature type="transmembrane region" description="Helical" evidence="7">
    <location>
        <begin position="218"/>
        <end position="236"/>
    </location>
</feature>
<keyword evidence="3 7" id="KW-0812">Transmembrane</keyword>
<evidence type="ECO:0000256" key="2">
    <source>
        <dbReference type="ARBA" id="ARBA00009045"/>
    </source>
</evidence>
<evidence type="ECO:0000313" key="9">
    <source>
        <dbReference type="EMBL" id="KAF2685502.1"/>
    </source>
</evidence>
<feature type="transmembrane region" description="Helical" evidence="7">
    <location>
        <begin position="151"/>
        <end position="173"/>
    </location>
</feature>
<name>A0A6G1J4R5_9PLEO</name>
<sequence length="273" mass="30457">MSLLQRLTRTLRPTPLCTKTSATKPLSSNYFSPHSLHRVGLRQRFYSSHNNHEHNYALNQNLLYGLMGLNIGIFGYSVYLQVQAKQGFQDPAVNFLRNMTLNYDEVFREGKWWTIITCVFMHSGILHLGFNMVSTYVLGGMVASIPGMTPLRLLTIVLGSGLSGSVGHLYLRAHQLKEAKTKYGYRVPDTRRGLGFSGAVTGLGVVAAFVYPRVKMAIYGIIPAPLWVLMLGFIVWDGYFVNDEKSNVGHAGHLGGAAFGAFYYLSRMRGLRL</sequence>
<dbReference type="Gene3D" id="1.20.1540.10">
    <property type="entry name" value="Rhomboid-like"/>
    <property type="match status" value="1"/>
</dbReference>
<evidence type="ECO:0000256" key="4">
    <source>
        <dbReference type="ARBA" id="ARBA00022801"/>
    </source>
</evidence>
<dbReference type="InterPro" id="IPR050925">
    <property type="entry name" value="Rhomboid_protease_S54"/>
</dbReference>
<feature type="transmembrane region" description="Helical" evidence="7">
    <location>
        <begin position="112"/>
        <end position="139"/>
    </location>
</feature>
<keyword evidence="5 7" id="KW-1133">Transmembrane helix</keyword>
<feature type="transmembrane region" description="Helical" evidence="7">
    <location>
        <begin position="62"/>
        <end position="82"/>
    </location>
</feature>
<proteinExistence type="inferred from homology"/>
<dbReference type="EMBL" id="MU005578">
    <property type="protein sequence ID" value="KAF2685502.1"/>
    <property type="molecule type" value="Genomic_DNA"/>
</dbReference>
<evidence type="ECO:0000256" key="3">
    <source>
        <dbReference type="ARBA" id="ARBA00022692"/>
    </source>
</evidence>
<dbReference type="GO" id="GO:0004252">
    <property type="term" value="F:serine-type endopeptidase activity"/>
    <property type="evidence" value="ECO:0007669"/>
    <property type="project" value="InterPro"/>
</dbReference>
<dbReference type="GO" id="GO:0016020">
    <property type="term" value="C:membrane"/>
    <property type="evidence" value="ECO:0007669"/>
    <property type="project" value="UniProtKB-SubCell"/>
</dbReference>
<dbReference type="PANTHER" id="PTHR43731:SF14">
    <property type="entry name" value="PRESENILIN-ASSOCIATED RHOMBOID-LIKE PROTEIN, MITOCHONDRIAL"/>
    <property type="match status" value="1"/>
</dbReference>
<feature type="transmembrane region" description="Helical" evidence="7">
    <location>
        <begin position="248"/>
        <end position="265"/>
    </location>
</feature>
<evidence type="ECO:0000256" key="7">
    <source>
        <dbReference type="SAM" id="Phobius"/>
    </source>
</evidence>
<evidence type="ECO:0000256" key="1">
    <source>
        <dbReference type="ARBA" id="ARBA00004141"/>
    </source>
</evidence>
<evidence type="ECO:0000256" key="5">
    <source>
        <dbReference type="ARBA" id="ARBA00022989"/>
    </source>
</evidence>
<evidence type="ECO:0000259" key="8">
    <source>
        <dbReference type="Pfam" id="PF01694"/>
    </source>
</evidence>
<dbReference type="SUPFAM" id="SSF144091">
    <property type="entry name" value="Rhomboid-like"/>
    <property type="match status" value="1"/>
</dbReference>
<keyword evidence="4" id="KW-0378">Hydrolase</keyword>
<accession>A0A6G1J4R5</accession>
<feature type="domain" description="Peptidase S54 rhomboid" evidence="8">
    <location>
        <begin position="110"/>
        <end position="264"/>
    </location>
</feature>
<keyword evidence="6 7" id="KW-0472">Membrane</keyword>
<dbReference type="PANTHER" id="PTHR43731">
    <property type="entry name" value="RHOMBOID PROTEASE"/>
    <property type="match status" value="1"/>
</dbReference>
<dbReference type="InterPro" id="IPR022764">
    <property type="entry name" value="Peptidase_S54_rhomboid_dom"/>
</dbReference>
<keyword evidence="10" id="KW-1185">Reference proteome</keyword>
<evidence type="ECO:0000313" key="10">
    <source>
        <dbReference type="Proteomes" id="UP000799291"/>
    </source>
</evidence>
<protein>
    <submittedName>
        <fullName evidence="9">Rhomboid-domain-containing protein</fullName>
    </submittedName>
</protein>
<feature type="transmembrane region" description="Helical" evidence="7">
    <location>
        <begin position="193"/>
        <end position="211"/>
    </location>
</feature>
<organism evidence="9 10">
    <name type="scientific">Lentithecium fluviatile CBS 122367</name>
    <dbReference type="NCBI Taxonomy" id="1168545"/>
    <lineage>
        <taxon>Eukaryota</taxon>
        <taxon>Fungi</taxon>
        <taxon>Dikarya</taxon>
        <taxon>Ascomycota</taxon>
        <taxon>Pezizomycotina</taxon>
        <taxon>Dothideomycetes</taxon>
        <taxon>Pleosporomycetidae</taxon>
        <taxon>Pleosporales</taxon>
        <taxon>Massarineae</taxon>
        <taxon>Lentitheciaceae</taxon>
        <taxon>Lentithecium</taxon>
    </lineage>
</organism>
<dbReference type="InterPro" id="IPR035952">
    <property type="entry name" value="Rhomboid-like_sf"/>
</dbReference>
<dbReference type="AlphaFoldDB" id="A0A6G1J4R5"/>
<dbReference type="Pfam" id="PF01694">
    <property type="entry name" value="Rhomboid"/>
    <property type="match status" value="1"/>
</dbReference>
<dbReference type="OrthoDB" id="418595at2759"/>
<evidence type="ECO:0000256" key="6">
    <source>
        <dbReference type="ARBA" id="ARBA00023136"/>
    </source>
</evidence>
<comment type="similarity">
    <text evidence="2">Belongs to the peptidase S54 family.</text>
</comment>
<reference evidence="9" key="1">
    <citation type="journal article" date="2020" name="Stud. Mycol.">
        <title>101 Dothideomycetes genomes: a test case for predicting lifestyles and emergence of pathogens.</title>
        <authorList>
            <person name="Haridas S."/>
            <person name="Albert R."/>
            <person name="Binder M."/>
            <person name="Bloem J."/>
            <person name="Labutti K."/>
            <person name="Salamov A."/>
            <person name="Andreopoulos B."/>
            <person name="Baker S."/>
            <person name="Barry K."/>
            <person name="Bills G."/>
            <person name="Bluhm B."/>
            <person name="Cannon C."/>
            <person name="Castanera R."/>
            <person name="Culley D."/>
            <person name="Daum C."/>
            <person name="Ezra D."/>
            <person name="Gonzalez J."/>
            <person name="Henrissat B."/>
            <person name="Kuo A."/>
            <person name="Liang C."/>
            <person name="Lipzen A."/>
            <person name="Lutzoni F."/>
            <person name="Magnuson J."/>
            <person name="Mondo S."/>
            <person name="Nolan M."/>
            <person name="Ohm R."/>
            <person name="Pangilinan J."/>
            <person name="Park H.-J."/>
            <person name="Ramirez L."/>
            <person name="Alfaro M."/>
            <person name="Sun H."/>
            <person name="Tritt A."/>
            <person name="Yoshinaga Y."/>
            <person name="Zwiers L.-H."/>
            <person name="Turgeon B."/>
            <person name="Goodwin S."/>
            <person name="Spatafora J."/>
            <person name="Crous P."/>
            <person name="Grigoriev I."/>
        </authorList>
    </citation>
    <scope>NUCLEOTIDE SEQUENCE</scope>
    <source>
        <strain evidence="9">CBS 122367</strain>
    </source>
</reference>
<comment type="subcellular location">
    <subcellularLocation>
        <location evidence="1">Membrane</location>
        <topology evidence="1">Multi-pass membrane protein</topology>
    </subcellularLocation>
</comment>
<dbReference type="Proteomes" id="UP000799291">
    <property type="component" value="Unassembled WGS sequence"/>
</dbReference>